<dbReference type="Proteomes" id="UP000267900">
    <property type="component" value="Chromosome"/>
</dbReference>
<accession>A0A3S9PMM9</accession>
<protein>
    <submittedName>
        <fullName evidence="1">Uncharacterized protein</fullName>
    </submittedName>
</protein>
<dbReference type="AlphaFoldDB" id="A0A3S9PMM9"/>
<dbReference type="OrthoDB" id="3870503at2"/>
<evidence type="ECO:0000313" key="2">
    <source>
        <dbReference type="Proteomes" id="UP000267900"/>
    </source>
</evidence>
<sequence length="159" mass="17480">MDLVLDPPHGVAPVRLGMTYAEALAAVTKAFGAPRTAREGLISTSLDGIGFQVLLEKRDRVTALELWWPGEGRTSSTRVLLDGDDVFTTPARDVLRRAAARGWTVEDPDEEYTSIPGVTLGFTRMTSQEVPRERDGLPVCFTSVLVADERYYDGPDVIR</sequence>
<dbReference type="EMBL" id="CP034587">
    <property type="protein sequence ID" value="AZQ73630.1"/>
    <property type="molecule type" value="Genomic_DNA"/>
</dbReference>
<evidence type="ECO:0000313" key="1">
    <source>
        <dbReference type="EMBL" id="AZQ73630.1"/>
    </source>
</evidence>
<dbReference type="RefSeq" id="WP_126916141.1">
    <property type="nucleotide sequence ID" value="NZ_CP034587.1"/>
</dbReference>
<proteinExistence type="predicted"/>
<organism evidence="1 2">
    <name type="scientific">Streptomyces luteoverticillatus</name>
    <name type="common">Streptoverticillium luteoverticillatus</name>
    <dbReference type="NCBI Taxonomy" id="66425"/>
    <lineage>
        <taxon>Bacteria</taxon>
        <taxon>Bacillati</taxon>
        <taxon>Actinomycetota</taxon>
        <taxon>Actinomycetes</taxon>
        <taxon>Kitasatosporales</taxon>
        <taxon>Streptomycetaceae</taxon>
        <taxon>Streptomyces</taxon>
    </lineage>
</organism>
<reference evidence="1 2" key="1">
    <citation type="submission" date="2018-12" db="EMBL/GenBank/DDBJ databases">
        <title>The whole draft genome of Streptomyce luteoverticillatus CGMCC 15060.</title>
        <authorList>
            <person name="Feng Z."/>
            <person name="Chen G."/>
            <person name="Zhang J."/>
            <person name="Zhu H."/>
            <person name="Yu X."/>
            <person name="Zhang W."/>
            <person name="Zhang X."/>
        </authorList>
    </citation>
    <scope>NUCLEOTIDE SEQUENCE [LARGE SCALE GENOMIC DNA]</scope>
    <source>
        <strain evidence="1 2">CGMCC 15060</strain>
    </source>
</reference>
<keyword evidence="2" id="KW-1185">Reference proteome</keyword>
<gene>
    <name evidence="1" type="ORF">EKH77_22555</name>
</gene>
<name>A0A3S9PMM9_STRLT</name>